<dbReference type="InterPro" id="IPR001452">
    <property type="entry name" value="SH3_domain"/>
</dbReference>
<dbReference type="OrthoDB" id="5340910at2759"/>
<evidence type="ECO:0000313" key="7">
    <source>
        <dbReference type="Proteomes" id="UP000269721"/>
    </source>
</evidence>
<feature type="region of interest" description="Disordered" evidence="3">
    <location>
        <begin position="188"/>
        <end position="251"/>
    </location>
</feature>
<keyword evidence="7" id="KW-1185">Reference proteome</keyword>
<proteinExistence type="predicted"/>
<dbReference type="PROSITE" id="PS50002">
    <property type="entry name" value="SH3"/>
    <property type="match status" value="1"/>
</dbReference>
<accession>A0A4P9WCX3</accession>
<feature type="compositionally biased region" description="Low complexity" evidence="3">
    <location>
        <begin position="131"/>
        <end position="151"/>
    </location>
</feature>
<keyword evidence="4" id="KW-0472">Membrane</keyword>
<evidence type="ECO:0000256" key="2">
    <source>
        <dbReference type="PROSITE-ProRule" id="PRU00192"/>
    </source>
</evidence>
<protein>
    <recommendedName>
        <fullName evidence="5">SH3 domain-containing protein</fullName>
    </recommendedName>
</protein>
<evidence type="ECO:0000256" key="1">
    <source>
        <dbReference type="ARBA" id="ARBA00022443"/>
    </source>
</evidence>
<organism evidence="6 7">
    <name type="scientific">Blyttiomyces helicus</name>
    <dbReference type="NCBI Taxonomy" id="388810"/>
    <lineage>
        <taxon>Eukaryota</taxon>
        <taxon>Fungi</taxon>
        <taxon>Fungi incertae sedis</taxon>
        <taxon>Chytridiomycota</taxon>
        <taxon>Chytridiomycota incertae sedis</taxon>
        <taxon>Chytridiomycetes</taxon>
        <taxon>Chytridiomycetes incertae sedis</taxon>
        <taxon>Blyttiomyces</taxon>
    </lineage>
</organism>
<evidence type="ECO:0000313" key="6">
    <source>
        <dbReference type="EMBL" id="RKO90529.1"/>
    </source>
</evidence>
<dbReference type="EMBL" id="KZ995510">
    <property type="protein sequence ID" value="RKO90529.1"/>
    <property type="molecule type" value="Genomic_DNA"/>
</dbReference>
<dbReference type="SUPFAM" id="SSF117281">
    <property type="entry name" value="Kelch motif"/>
    <property type="match status" value="1"/>
</dbReference>
<dbReference type="SMART" id="SM00326">
    <property type="entry name" value="SH3"/>
    <property type="match status" value="1"/>
</dbReference>
<sequence length="438" mass="46347">MEAKATRRWVGIKGGRIIDSGDLSLTWIETPTHPRPSDFWSIDTTTYVATKLLSSGPSAPTARVYFNMFTLDDNTVGVFGGETTYDAAIGDWVAGDAAFYSFQEQQDSWAASLPSLVPPTVPATPQPATPQPTAGNTANITTSTSSSSSDQNTASIIGGVLGGFALLLVMIAWGVAIKHARRRTAAERYNASQAGSSAPNSLPKPAGPPQNAKSQDTIIDGDASTRTLDRPGAPRRAPTAQQGSDPAAHAGDMLASTGASAAFAAASGTSQGAFRRVLWAHAPMQPDELEAKPGDRVEVKRVFADGWVLVINHSQDGRIGFIPRNILKEGEDGDDDEEEEEEQEEVVVPPVVPQLPVSAPVMLAVPASPTMLLMDVPVSAPQEIRTANPDLIEIVRPTEHVIDVNDSAPVIREHIVNMNNALSASSEDFVGRNSDIGV</sequence>
<reference evidence="7" key="1">
    <citation type="journal article" date="2018" name="Nat. Microbiol.">
        <title>Leveraging single-cell genomics to expand the fungal tree of life.</title>
        <authorList>
            <person name="Ahrendt S.R."/>
            <person name="Quandt C.A."/>
            <person name="Ciobanu D."/>
            <person name="Clum A."/>
            <person name="Salamov A."/>
            <person name="Andreopoulos B."/>
            <person name="Cheng J.F."/>
            <person name="Woyke T."/>
            <person name="Pelin A."/>
            <person name="Henrissat B."/>
            <person name="Reynolds N.K."/>
            <person name="Benny G.L."/>
            <person name="Smith M.E."/>
            <person name="James T.Y."/>
            <person name="Grigoriev I.V."/>
        </authorList>
    </citation>
    <scope>NUCLEOTIDE SEQUENCE [LARGE SCALE GENOMIC DNA]</scope>
</reference>
<feature type="region of interest" description="Disordered" evidence="3">
    <location>
        <begin position="113"/>
        <end position="151"/>
    </location>
</feature>
<dbReference type="SUPFAM" id="SSF50044">
    <property type="entry name" value="SH3-domain"/>
    <property type="match status" value="1"/>
</dbReference>
<dbReference type="InterPro" id="IPR036028">
    <property type="entry name" value="SH3-like_dom_sf"/>
</dbReference>
<feature type="transmembrane region" description="Helical" evidence="4">
    <location>
        <begin position="156"/>
        <end position="176"/>
    </location>
</feature>
<evidence type="ECO:0000256" key="4">
    <source>
        <dbReference type="SAM" id="Phobius"/>
    </source>
</evidence>
<dbReference type="Gene3D" id="2.120.10.80">
    <property type="entry name" value="Kelch-type beta propeller"/>
    <property type="match status" value="1"/>
</dbReference>
<gene>
    <name evidence="6" type="ORF">BDK51DRAFT_39008</name>
</gene>
<keyword evidence="1 2" id="KW-0728">SH3 domain</keyword>
<keyword evidence="4" id="KW-0812">Transmembrane</keyword>
<feature type="compositionally biased region" description="Polar residues" evidence="3">
    <location>
        <begin position="190"/>
        <end position="200"/>
    </location>
</feature>
<dbReference type="Proteomes" id="UP000269721">
    <property type="component" value="Unassembled WGS sequence"/>
</dbReference>
<keyword evidence="4" id="KW-1133">Transmembrane helix</keyword>
<dbReference type="Gene3D" id="2.30.30.40">
    <property type="entry name" value="SH3 Domains"/>
    <property type="match status" value="1"/>
</dbReference>
<evidence type="ECO:0000256" key="3">
    <source>
        <dbReference type="SAM" id="MobiDB-lite"/>
    </source>
</evidence>
<dbReference type="InterPro" id="IPR015915">
    <property type="entry name" value="Kelch-typ_b-propeller"/>
</dbReference>
<evidence type="ECO:0000259" key="5">
    <source>
        <dbReference type="PROSITE" id="PS50002"/>
    </source>
</evidence>
<dbReference type="CDD" id="cd00174">
    <property type="entry name" value="SH3"/>
    <property type="match status" value="1"/>
</dbReference>
<name>A0A4P9WCX3_9FUNG</name>
<feature type="domain" description="SH3" evidence="5">
    <location>
        <begin position="270"/>
        <end position="332"/>
    </location>
</feature>
<dbReference type="AlphaFoldDB" id="A0A4P9WCX3"/>
<feature type="compositionally biased region" description="Pro residues" evidence="3">
    <location>
        <begin position="116"/>
        <end position="130"/>
    </location>
</feature>